<name>A0ABU3KCN2_9BACT</name>
<dbReference type="InterPro" id="IPR029044">
    <property type="entry name" value="Nucleotide-diphossugar_trans"/>
</dbReference>
<feature type="domain" description="Nucleotidyl transferase" evidence="1">
    <location>
        <begin position="13"/>
        <end position="231"/>
    </location>
</feature>
<accession>A0ABU3KCN2</accession>
<evidence type="ECO:0000313" key="2">
    <source>
        <dbReference type="EMBL" id="MDT7043989.1"/>
    </source>
</evidence>
<sequence>MATAVSRNGQVWSIILAGGEGKRLTPMVQQWLGQALPKQYCAFVGTRTMFQHTLDRAQQVSFPDHTVTVIARSHGEYALPQFGHRASGTVLIQPENRDTAAGIFLPLTYIRTRSPHAIVSIYPSDHFIFPEAPFVEAVQHATWTAQRFPERLVLLGIAPDQTELQYGWIQPGHELGHVEGHLIRAVETFVEKPNYAEALAAQHSGALWNTFVVTCRASTLWELGWRCVPELMPLFDKLSRAIGTSQEGHVLDLIYQHMPKRNFSFDLLQKIPERIAVIEVKDVLWSDWGHPERVLSTLRQIGKSPRFPAHLVEA</sequence>
<dbReference type="PANTHER" id="PTHR46390">
    <property type="entry name" value="MANNOSE-1-PHOSPHATE GUANYLYLTRANSFERASE"/>
    <property type="match status" value="1"/>
</dbReference>
<reference evidence="2 3" key="1">
    <citation type="journal article" date="2023" name="ISME J.">
        <title>Cultivation and genomic characterization of novel and ubiquitous marine nitrite-oxidizing bacteria from the Nitrospirales.</title>
        <authorList>
            <person name="Mueller A.J."/>
            <person name="Daebeler A."/>
            <person name="Herbold C.W."/>
            <person name="Kirkegaard R.H."/>
            <person name="Daims H."/>
        </authorList>
    </citation>
    <scope>NUCLEOTIDE SEQUENCE [LARGE SCALE GENOMIC DNA]</scope>
    <source>
        <strain evidence="2 3">EB</strain>
    </source>
</reference>
<dbReference type="EMBL" id="JAQOUE010000002">
    <property type="protein sequence ID" value="MDT7043989.1"/>
    <property type="molecule type" value="Genomic_DNA"/>
</dbReference>
<dbReference type="Pfam" id="PF00483">
    <property type="entry name" value="NTP_transferase"/>
    <property type="match status" value="1"/>
</dbReference>
<protein>
    <submittedName>
        <fullName evidence="2">Sugar phosphate nucleotidyltransferase</fullName>
    </submittedName>
</protein>
<organism evidence="2 3">
    <name type="scientific">Candidatus Nitronereus thalassa</name>
    <dbReference type="NCBI Taxonomy" id="3020898"/>
    <lineage>
        <taxon>Bacteria</taxon>
        <taxon>Pseudomonadati</taxon>
        <taxon>Nitrospirota</taxon>
        <taxon>Nitrospiria</taxon>
        <taxon>Nitrospirales</taxon>
        <taxon>Nitrospiraceae</taxon>
        <taxon>Candidatus Nitronereus</taxon>
    </lineage>
</organism>
<dbReference type="InterPro" id="IPR051161">
    <property type="entry name" value="Mannose-6P_isomerase_type2"/>
</dbReference>
<dbReference type="Proteomes" id="UP001250932">
    <property type="component" value="Unassembled WGS sequence"/>
</dbReference>
<dbReference type="SUPFAM" id="SSF53448">
    <property type="entry name" value="Nucleotide-diphospho-sugar transferases"/>
    <property type="match status" value="1"/>
</dbReference>
<evidence type="ECO:0000259" key="1">
    <source>
        <dbReference type="Pfam" id="PF00483"/>
    </source>
</evidence>
<comment type="caution">
    <text evidence="2">The sequence shown here is derived from an EMBL/GenBank/DDBJ whole genome shotgun (WGS) entry which is preliminary data.</text>
</comment>
<evidence type="ECO:0000313" key="3">
    <source>
        <dbReference type="Proteomes" id="UP001250932"/>
    </source>
</evidence>
<dbReference type="PANTHER" id="PTHR46390:SF1">
    <property type="entry name" value="MANNOSE-1-PHOSPHATE GUANYLYLTRANSFERASE"/>
    <property type="match status" value="1"/>
</dbReference>
<dbReference type="InterPro" id="IPR005835">
    <property type="entry name" value="NTP_transferase_dom"/>
</dbReference>
<dbReference type="RefSeq" id="WP_313834575.1">
    <property type="nucleotide sequence ID" value="NZ_JAQOUE010000002.1"/>
</dbReference>
<proteinExistence type="predicted"/>
<gene>
    <name evidence="2" type="ORF">PPG34_16680</name>
</gene>
<keyword evidence="3" id="KW-1185">Reference proteome</keyword>
<dbReference type="Gene3D" id="3.90.550.10">
    <property type="entry name" value="Spore Coat Polysaccharide Biosynthesis Protein SpsA, Chain A"/>
    <property type="match status" value="1"/>
</dbReference>